<dbReference type="PATRIC" id="fig|999413.4.peg.4138"/>
<sequence length="150" mass="16442">MHQNMDSHFFIDNKDYAATSLALSNSTSLTLVLPKEGKDLRKLMEQKGFLQNLLEDDGDGAEFGIVNLSLPKFKIHSKLLLADTLKAMGVTSLFDTAAELDGITDEKPLFVSNIQQETSIALDEEGVEASAYTEIGMTVPQISSIQKSFI</sequence>
<proteinExistence type="predicted"/>
<keyword evidence="3" id="KW-1185">Reference proteome</keyword>
<dbReference type="eggNOG" id="COG4826">
    <property type="taxonomic scope" value="Bacteria"/>
</dbReference>
<dbReference type="Gene3D" id="2.30.39.10">
    <property type="entry name" value="Alpha-1-antitrypsin, domain 1"/>
    <property type="match status" value="1"/>
</dbReference>
<protein>
    <recommendedName>
        <fullName evidence="1">Serpin domain-containing protein</fullName>
    </recommendedName>
</protein>
<dbReference type="InterPro" id="IPR042178">
    <property type="entry name" value="Serpin_sf_1"/>
</dbReference>
<reference evidence="2 3" key="1">
    <citation type="submission" date="2013-01" db="EMBL/GenBank/DDBJ databases">
        <title>The Genome Sequence of Clostridium innocuum 2959.</title>
        <authorList>
            <consortium name="The Broad Institute Genome Sequencing Platform"/>
            <person name="Earl A."/>
            <person name="Ward D."/>
            <person name="Feldgarden M."/>
            <person name="Gevers D."/>
            <person name="Courvalin P."/>
            <person name="Lambert T."/>
            <person name="Walker B."/>
            <person name="Young S.K."/>
            <person name="Zeng Q."/>
            <person name="Gargeya S."/>
            <person name="Fitzgerald M."/>
            <person name="Haas B."/>
            <person name="Abouelleil A."/>
            <person name="Alvarado L."/>
            <person name="Arachchi H.M."/>
            <person name="Berlin A.M."/>
            <person name="Chapman S.B."/>
            <person name="Dewar J."/>
            <person name="Goldberg J."/>
            <person name="Griggs A."/>
            <person name="Gujja S."/>
            <person name="Hansen M."/>
            <person name="Howarth C."/>
            <person name="Imamovic A."/>
            <person name="Larimer J."/>
            <person name="McCowan C."/>
            <person name="Murphy C."/>
            <person name="Neiman D."/>
            <person name="Pearson M."/>
            <person name="Priest M."/>
            <person name="Roberts A."/>
            <person name="Saif S."/>
            <person name="Shea T."/>
            <person name="Sisk P."/>
            <person name="Sykes S."/>
            <person name="Wortman J."/>
            <person name="Nusbaum C."/>
            <person name="Birren B."/>
        </authorList>
    </citation>
    <scope>NUCLEOTIDE SEQUENCE [LARGE SCALE GENOMIC DNA]</scope>
    <source>
        <strain evidence="2 3">2959</strain>
    </source>
</reference>
<dbReference type="Pfam" id="PF00079">
    <property type="entry name" value="Serpin"/>
    <property type="match status" value="1"/>
</dbReference>
<dbReference type="RefSeq" id="WP_002609797.1">
    <property type="nucleotide sequence ID" value="NZ_KB850945.1"/>
</dbReference>
<dbReference type="InterPro" id="IPR036186">
    <property type="entry name" value="Serpin_sf"/>
</dbReference>
<feature type="domain" description="Serpin" evidence="1">
    <location>
        <begin position="1"/>
        <end position="140"/>
    </location>
</feature>
<dbReference type="PANTHER" id="PTHR11461">
    <property type="entry name" value="SERINE PROTEASE INHIBITOR, SERPIN"/>
    <property type="match status" value="1"/>
</dbReference>
<dbReference type="SUPFAM" id="SSF56574">
    <property type="entry name" value="Serpins"/>
    <property type="match status" value="1"/>
</dbReference>
<dbReference type="Proteomes" id="UP000013051">
    <property type="component" value="Unassembled WGS sequence"/>
</dbReference>
<dbReference type="InterPro" id="IPR023796">
    <property type="entry name" value="Serpin_dom"/>
</dbReference>
<organism evidence="2 3">
    <name type="scientific">[Clostridium] innocuum 2959</name>
    <dbReference type="NCBI Taxonomy" id="999413"/>
    <lineage>
        <taxon>Bacteria</taxon>
        <taxon>Bacillati</taxon>
        <taxon>Bacillota</taxon>
        <taxon>Clostridia</taxon>
        <taxon>Eubacteriales</taxon>
        <taxon>Clostridiaceae</taxon>
        <taxon>Clostridium</taxon>
    </lineage>
</organism>
<evidence type="ECO:0000259" key="1">
    <source>
        <dbReference type="Pfam" id="PF00079"/>
    </source>
</evidence>
<name>N9WN21_CLOIN</name>
<dbReference type="HOGENOM" id="CLU_124556_0_0_9"/>
<dbReference type="PANTHER" id="PTHR11461:SF211">
    <property type="entry name" value="GH10112P-RELATED"/>
    <property type="match status" value="1"/>
</dbReference>
<gene>
    <name evidence="2" type="ORF">HMPREF1094_03854</name>
</gene>
<evidence type="ECO:0000313" key="3">
    <source>
        <dbReference type="Proteomes" id="UP000013051"/>
    </source>
</evidence>
<dbReference type="Gene3D" id="3.30.497.10">
    <property type="entry name" value="Antithrombin, subunit I, domain 2"/>
    <property type="match status" value="1"/>
</dbReference>
<dbReference type="InterPro" id="IPR000215">
    <property type="entry name" value="Serpin_fam"/>
</dbReference>
<comment type="caution">
    <text evidence="2">The sequence shown here is derived from an EMBL/GenBank/DDBJ whole genome shotgun (WGS) entry which is preliminary data.</text>
</comment>
<accession>N9WN21</accession>
<dbReference type="GO" id="GO:0005615">
    <property type="term" value="C:extracellular space"/>
    <property type="evidence" value="ECO:0007669"/>
    <property type="project" value="InterPro"/>
</dbReference>
<evidence type="ECO:0000313" key="2">
    <source>
        <dbReference type="EMBL" id="ENY84856.1"/>
    </source>
</evidence>
<dbReference type="GO" id="GO:0004867">
    <property type="term" value="F:serine-type endopeptidase inhibitor activity"/>
    <property type="evidence" value="ECO:0007669"/>
    <property type="project" value="InterPro"/>
</dbReference>
<dbReference type="AlphaFoldDB" id="N9WN21"/>
<dbReference type="EMBL" id="AGYV01000007">
    <property type="protein sequence ID" value="ENY84856.1"/>
    <property type="molecule type" value="Genomic_DNA"/>
</dbReference>
<dbReference type="InterPro" id="IPR042185">
    <property type="entry name" value="Serpin_sf_2"/>
</dbReference>